<evidence type="ECO:0000313" key="1">
    <source>
        <dbReference type="EMBL" id="BDI31084.1"/>
    </source>
</evidence>
<keyword evidence="2" id="KW-1185">Reference proteome</keyword>
<evidence type="ECO:0000313" key="2">
    <source>
        <dbReference type="Proteomes" id="UP000287394"/>
    </source>
</evidence>
<dbReference type="OrthoDB" id="122849at2"/>
<protein>
    <submittedName>
        <fullName evidence="1">Uncharacterized protein</fullName>
    </submittedName>
</protein>
<reference evidence="1 2" key="1">
    <citation type="journal article" date="2019" name="Int. J. Syst. Evol. Microbiol.">
        <title>Capsulimonas corticalis gen. nov., sp. nov., an aerobic capsulated bacterium, of a novel bacterial order, Capsulimonadales ord. nov., of the class Armatimonadia of the phylum Armatimonadetes.</title>
        <authorList>
            <person name="Li J."/>
            <person name="Kudo C."/>
            <person name="Tonouchi A."/>
        </authorList>
    </citation>
    <scope>NUCLEOTIDE SEQUENCE [LARGE SCALE GENOMIC DNA]</scope>
    <source>
        <strain evidence="1 2">AX-7</strain>
    </source>
</reference>
<organism evidence="1 2">
    <name type="scientific">Capsulimonas corticalis</name>
    <dbReference type="NCBI Taxonomy" id="2219043"/>
    <lineage>
        <taxon>Bacteria</taxon>
        <taxon>Bacillati</taxon>
        <taxon>Armatimonadota</taxon>
        <taxon>Armatimonadia</taxon>
        <taxon>Capsulimonadales</taxon>
        <taxon>Capsulimonadaceae</taxon>
        <taxon>Capsulimonas</taxon>
    </lineage>
</organism>
<dbReference type="RefSeq" id="WP_119320345.1">
    <property type="nucleotide sequence ID" value="NZ_AP025739.1"/>
</dbReference>
<proteinExistence type="predicted"/>
<dbReference type="KEGG" id="ccot:CCAX7_31350"/>
<sequence length="128" mass="13844">MKLVTTISRILLGLMFLIFGLNGFLHFIHQPPPTGLALQYLMVLSESHYMTAVFLLQVIGGALLLANRYVPLALVLLGPVIVNILLYHTLMAPAGLPPGAVATVLWCIVFSSVRRAFAGVFAAKTEVV</sequence>
<dbReference type="EMBL" id="AP025739">
    <property type="protein sequence ID" value="BDI31084.1"/>
    <property type="molecule type" value="Genomic_DNA"/>
</dbReference>
<accession>A0A402CSG7</accession>
<name>A0A402CSG7_9BACT</name>
<gene>
    <name evidence="1" type="ORF">CCAX7_31350</name>
</gene>
<dbReference type="AlphaFoldDB" id="A0A402CSG7"/>
<dbReference type="Proteomes" id="UP000287394">
    <property type="component" value="Chromosome"/>
</dbReference>